<reference evidence="1 2" key="1">
    <citation type="submission" date="2013-03" db="EMBL/GenBank/DDBJ databases">
        <title>Salinisphaera hydrothermalis C41B8 Genome Sequencing.</title>
        <authorList>
            <person name="Li C."/>
            <person name="Lai Q."/>
            <person name="Shao Z."/>
        </authorList>
    </citation>
    <scope>NUCLEOTIDE SEQUENCE [LARGE SCALE GENOMIC DNA]</scope>
    <source>
        <strain evidence="1 2">C41B8</strain>
    </source>
</reference>
<dbReference type="AlphaFoldDB" id="A0A084IKH0"/>
<sequence length="207" mass="23280">MLVGVILLPDGRVIVRCEIGSILSQINAFRRFWRDDAFSVPRPDIALTTYGVLALLSNQYCVSLLNEVQLAIIEAAWPTAETRLQEFTANLVCYRAAGEELLYPRLIEGALLGRARLNRLRRQQNEIERRRRRVAVGVSQQQTETCCVELRALIAILAAYGRSERRLFTRLPPDEALLKSFAARLHRSLPAGDLAPVADSTQRKPNA</sequence>
<dbReference type="STRING" id="1304275.C41B8_10805"/>
<protein>
    <submittedName>
        <fullName evidence="1">Uncharacterized protein</fullName>
    </submittedName>
</protein>
<dbReference type="Proteomes" id="UP000028302">
    <property type="component" value="Unassembled WGS sequence"/>
</dbReference>
<name>A0A084IKH0_SALHC</name>
<organism evidence="1 2">
    <name type="scientific">Salinisphaera hydrothermalis (strain C41B8)</name>
    <dbReference type="NCBI Taxonomy" id="1304275"/>
    <lineage>
        <taxon>Bacteria</taxon>
        <taxon>Pseudomonadati</taxon>
        <taxon>Pseudomonadota</taxon>
        <taxon>Gammaproteobacteria</taxon>
        <taxon>Salinisphaerales</taxon>
        <taxon>Salinisphaeraceae</taxon>
        <taxon>Salinisphaera</taxon>
    </lineage>
</organism>
<evidence type="ECO:0000313" key="1">
    <source>
        <dbReference type="EMBL" id="KEZ77204.1"/>
    </source>
</evidence>
<evidence type="ECO:0000313" key="2">
    <source>
        <dbReference type="Proteomes" id="UP000028302"/>
    </source>
</evidence>
<accession>A0A084IKH0</accession>
<proteinExistence type="predicted"/>
<gene>
    <name evidence="1" type="ORF">C41B8_10805</name>
</gene>
<dbReference type="EMBL" id="APNK01000015">
    <property type="protein sequence ID" value="KEZ77204.1"/>
    <property type="molecule type" value="Genomic_DNA"/>
</dbReference>
<comment type="caution">
    <text evidence="1">The sequence shown here is derived from an EMBL/GenBank/DDBJ whole genome shotgun (WGS) entry which is preliminary data.</text>
</comment>
<dbReference type="RefSeq" id="WP_232226045.1">
    <property type="nucleotide sequence ID" value="NZ_APNK01000015.1"/>
</dbReference>
<keyword evidence="2" id="KW-1185">Reference proteome</keyword>